<dbReference type="AlphaFoldDB" id="Q8EVM6"/>
<dbReference type="Proteomes" id="UP000002522">
    <property type="component" value="Chromosome"/>
</dbReference>
<reference evidence="2 3" key="1">
    <citation type="journal article" date="2002" name="Nucleic Acids Res.">
        <title>The complete genomic sequence of Mycoplasma penetrans, an intracellular bacterial pathogen in humans.</title>
        <authorList>
            <person name="Sasaki Y."/>
            <person name="Ishikawa J."/>
            <person name="Yamashita A."/>
            <person name="Oshima K."/>
            <person name="Kenri T."/>
            <person name="Furuya K."/>
            <person name="Yoshino C."/>
            <person name="Horino A."/>
            <person name="Shiba T."/>
            <person name="Sasaki T."/>
            <person name="Hattori M."/>
        </authorList>
    </citation>
    <scope>NUCLEOTIDE SEQUENCE [LARGE SCALE GENOMIC DNA]</scope>
    <source>
        <strain evidence="2 3">HF-2</strain>
    </source>
</reference>
<evidence type="ECO:0000256" key="1">
    <source>
        <dbReference type="SAM" id="Phobius"/>
    </source>
</evidence>
<keyword evidence="3" id="KW-1185">Reference proteome</keyword>
<evidence type="ECO:0000313" key="3">
    <source>
        <dbReference type="Proteomes" id="UP000002522"/>
    </source>
</evidence>
<organism evidence="2 3">
    <name type="scientific">Malacoplasma penetrans (strain HF-2)</name>
    <name type="common">Mycoplasma penetrans</name>
    <dbReference type="NCBI Taxonomy" id="272633"/>
    <lineage>
        <taxon>Bacteria</taxon>
        <taxon>Bacillati</taxon>
        <taxon>Mycoplasmatota</taxon>
        <taxon>Mycoplasmoidales</taxon>
        <taxon>Mycoplasmoidaceae</taxon>
        <taxon>Malacoplasma</taxon>
    </lineage>
</organism>
<dbReference type="KEGG" id="mpe:MYPE5370"/>
<dbReference type="InParanoid" id="Q8EVM6"/>
<keyword evidence="1" id="KW-0812">Transmembrane</keyword>
<dbReference type="STRING" id="272633.gene:10731653"/>
<name>Q8EVM6_MALP2</name>
<protein>
    <submittedName>
        <fullName evidence="2">Uncharacterized protein</fullName>
    </submittedName>
</protein>
<dbReference type="RefSeq" id="WP_011077360.1">
    <property type="nucleotide sequence ID" value="NC_004432.1"/>
</dbReference>
<sequence>MKTISPSGSFISLIKLLFSLASGFGFTFSPLLPLSSVSGTCGLLLFSPFWLLFPSWSFGWLLPFGSVGTSALEEFNWDWEIGIAIALAKAVEPTTTPPPY</sequence>
<accession>Q8EVM6</accession>
<proteinExistence type="predicted"/>
<keyword evidence="1" id="KW-0472">Membrane</keyword>
<dbReference type="EMBL" id="BA000026">
    <property type="protein sequence ID" value="BAC44326.1"/>
    <property type="molecule type" value="Genomic_DNA"/>
</dbReference>
<keyword evidence="1" id="KW-1133">Transmembrane helix</keyword>
<dbReference type="HOGENOM" id="CLU_2302788_0_0_14"/>
<feature type="transmembrane region" description="Helical" evidence="1">
    <location>
        <begin position="33"/>
        <end position="53"/>
    </location>
</feature>
<gene>
    <name evidence="2" type="ordered locus">MYPE5370</name>
</gene>
<evidence type="ECO:0000313" key="2">
    <source>
        <dbReference type="EMBL" id="BAC44326.1"/>
    </source>
</evidence>